<dbReference type="PANTHER" id="PTHR36571">
    <property type="entry name" value="PROTEIN YGIW"/>
    <property type="match status" value="1"/>
</dbReference>
<evidence type="ECO:0000256" key="2">
    <source>
        <dbReference type="SAM" id="SignalP"/>
    </source>
</evidence>
<dbReference type="KEGG" id="cnt:JT31_15540"/>
<dbReference type="Pfam" id="PF04076">
    <property type="entry name" value="BOF"/>
    <property type="match status" value="1"/>
</dbReference>
<name>A0A089Q3Z0_9ENTR</name>
<sequence length="133" mass="14509">MKKTAALFAIIALTSAPLFAAQTGGFVDPNAAVQTQPVQQGGFVGPTGSKTTVKQAKTFSDDTWVTLTGKIEQRIGGDDYIFRDATDSINVDIDHKRWNGQTVTPQDTVEIQGKVDKDWNSIEIDVKQINKLK</sequence>
<keyword evidence="1 2" id="KW-0732">Signal</keyword>
<dbReference type="InterPro" id="IPR036700">
    <property type="entry name" value="BOBF_sf"/>
</dbReference>
<dbReference type="InterPro" id="IPR016052">
    <property type="entry name" value="YgiW/YdeI"/>
</dbReference>
<dbReference type="RefSeq" id="WP_038478845.1">
    <property type="nucleotide sequence ID" value="NZ_CP009451.1"/>
</dbReference>
<feature type="signal peptide" evidence="2">
    <location>
        <begin position="1"/>
        <end position="20"/>
    </location>
</feature>
<feature type="chain" id="PRO_5001848994" evidence="2">
    <location>
        <begin position="21"/>
        <end position="133"/>
    </location>
</feature>
<dbReference type="InterPro" id="IPR005220">
    <property type="entry name" value="CarO-like"/>
</dbReference>
<dbReference type="EMBL" id="CP009451">
    <property type="protein sequence ID" value="AIR05976.1"/>
    <property type="molecule type" value="Genomic_DNA"/>
</dbReference>
<dbReference type="NCBIfam" id="TIGR00156">
    <property type="entry name" value="YgiW/YdeI family stress tolerance OB fold protein"/>
    <property type="match status" value="1"/>
</dbReference>
<dbReference type="NCBIfam" id="NF033674">
    <property type="entry name" value="stress_OB_fold"/>
    <property type="match status" value="1"/>
</dbReference>
<dbReference type="AlphaFoldDB" id="A0A089Q3Z0"/>
<dbReference type="Gene3D" id="2.40.50.200">
    <property type="entry name" value="Bacterial OB-fold"/>
    <property type="match status" value="1"/>
</dbReference>
<gene>
    <name evidence="3" type="ORF">JT31_15540</name>
</gene>
<evidence type="ECO:0000256" key="1">
    <source>
        <dbReference type="ARBA" id="ARBA00022729"/>
    </source>
</evidence>
<accession>A0A089Q3Z0</accession>
<evidence type="ECO:0000313" key="4">
    <source>
        <dbReference type="Proteomes" id="UP000029481"/>
    </source>
</evidence>
<dbReference type="PANTHER" id="PTHR36571:SF1">
    <property type="entry name" value="PROTEIN YGIW"/>
    <property type="match status" value="1"/>
</dbReference>
<organism evidence="3 4">
    <name type="scientific">Cedecea neteri</name>
    <dbReference type="NCBI Taxonomy" id="158822"/>
    <lineage>
        <taxon>Bacteria</taxon>
        <taxon>Pseudomonadati</taxon>
        <taxon>Pseudomonadota</taxon>
        <taxon>Gammaproteobacteria</taxon>
        <taxon>Enterobacterales</taxon>
        <taxon>Enterobacteriaceae</taxon>
        <taxon>Cedecea</taxon>
    </lineage>
</organism>
<evidence type="ECO:0000313" key="3">
    <source>
        <dbReference type="EMBL" id="AIR05976.1"/>
    </source>
</evidence>
<proteinExistence type="predicted"/>
<protein>
    <submittedName>
        <fullName evidence="3">Uncharacterized protein</fullName>
    </submittedName>
</protein>
<reference evidence="3 4" key="1">
    <citation type="submission" date="2014-09" db="EMBL/GenBank/DDBJ databases">
        <title>Cedecea neteri SSMD04 Genome Sequencing.</title>
        <authorList>
            <person name="Tan J.-Y."/>
        </authorList>
    </citation>
    <scope>NUCLEOTIDE SEQUENCE [LARGE SCALE GENOMIC DNA]</scope>
    <source>
        <strain evidence="3 4">SSMD04</strain>
    </source>
</reference>
<dbReference type="OrthoDB" id="598245at2"/>
<dbReference type="SUPFAM" id="SSF101756">
    <property type="entry name" value="Hypothetical protein YgiW"/>
    <property type="match status" value="1"/>
</dbReference>
<keyword evidence="4" id="KW-1185">Reference proteome</keyword>
<dbReference type="Proteomes" id="UP000029481">
    <property type="component" value="Chromosome"/>
</dbReference>